<organism evidence="1 2">
    <name type="scientific">Dickeya dadantii (strain 3937)</name>
    <name type="common">Erwinia chrysanthemi (strain 3937)</name>
    <dbReference type="NCBI Taxonomy" id="198628"/>
    <lineage>
        <taxon>Bacteria</taxon>
        <taxon>Pseudomonadati</taxon>
        <taxon>Pseudomonadota</taxon>
        <taxon>Gammaproteobacteria</taxon>
        <taxon>Enterobacterales</taxon>
        <taxon>Pectobacteriaceae</taxon>
        <taxon>Dickeya</taxon>
    </lineage>
</organism>
<dbReference type="STRING" id="198628.Dda3937_04442"/>
<dbReference type="AlphaFoldDB" id="E0SH84"/>
<protein>
    <submittedName>
        <fullName evidence="1">Uncharacterized protein</fullName>
    </submittedName>
</protein>
<proteinExistence type="predicted"/>
<dbReference type="EMBL" id="CP002038">
    <property type="protein sequence ID" value="ADM96483.1"/>
    <property type="molecule type" value="Genomic_DNA"/>
</dbReference>
<reference evidence="1 2" key="1">
    <citation type="journal article" date="2011" name="J. Bacteriol.">
        <title>Genome sequence of the plant-pathogenic bacterium Dickeya dadantii 3937.</title>
        <authorList>
            <person name="Glasner J.D."/>
            <person name="Yang C.H."/>
            <person name="Reverchon S."/>
            <person name="Hugouvieux-Cotte-Pattat N."/>
            <person name="Condemine G."/>
            <person name="Bohin J.P."/>
            <person name="Van Gijsegem F."/>
            <person name="Yang S."/>
            <person name="Franza T."/>
            <person name="Expert D."/>
            <person name="Plunkett G. III"/>
            <person name="San Francisco M.J."/>
            <person name="Charkowski A.O."/>
            <person name="Py B."/>
            <person name="Bell K."/>
            <person name="Rauscher L."/>
            <person name="Rodriguez-Palenzuela P."/>
            <person name="Toussaint A."/>
            <person name="Holeva M.C."/>
            <person name="He S.Y."/>
            <person name="Douet V."/>
            <person name="Boccara M."/>
            <person name="Blanco C."/>
            <person name="Toth I."/>
            <person name="Anderson B.D."/>
            <person name="Biehl B.S."/>
            <person name="Mau B."/>
            <person name="Flynn S.M."/>
            <person name="Barras F."/>
            <person name="Lindeberg M."/>
            <person name="Birch P.R."/>
            <person name="Tsuyumu S."/>
            <person name="Shi X."/>
            <person name="Hibbing M."/>
            <person name="Yap M.N."/>
            <person name="Carpentier M."/>
            <person name="Dassa E."/>
            <person name="Umehara M."/>
            <person name="Kim J.F."/>
            <person name="Rusch M."/>
            <person name="Soni P."/>
            <person name="Mayhew G.F."/>
            <person name="Fouts D.E."/>
            <person name="Gill S.R."/>
            <person name="Blattner F.R."/>
            <person name="Keen N.T."/>
            <person name="Perna N.T."/>
        </authorList>
    </citation>
    <scope>NUCLEOTIDE SEQUENCE [LARGE SCALE GENOMIC DNA]</scope>
    <source>
        <strain evidence="1 2">3937</strain>
    </source>
</reference>
<accession>E0SH84</accession>
<gene>
    <name evidence="1" type="ordered locus">Dda3937_04442</name>
</gene>
<evidence type="ECO:0000313" key="1">
    <source>
        <dbReference type="EMBL" id="ADM96483.1"/>
    </source>
</evidence>
<dbReference type="Proteomes" id="UP000006859">
    <property type="component" value="Chromosome"/>
</dbReference>
<dbReference type="KEGG" id="ddd:Dda3937_04442"/>
<name>E0SH84_DICD3</name>
<keyword evidence="2" id="KW-1185">Reference proteome</keyword>
<evidence type="ECO:0000313" key="2">
    <source>
        <dbReference type="Proteomes" id="UP000006859"/>
    </source>
</evidence>
<sequence>MKKRHEVGMAHKTKAAMLGRSCQCTKLKRVQNTMLIDQVNDCNHSASGCLSCRDCLRWRRLISPFTAVTINCAFVSPISRLFSNSATTSCGNRAFSCCDLLLTEPVAITESPYNRCDSVYAKKMIIKGLRCDSLNSIFNREGAIHLVSAKPGCATTQTGPLTTIR</sequence>
<dbReference type="HOGENOM" id="CLU_1616831_0_0_6"/>